<keyword evidence="3" id="KW-1185">Reference proteome</keyword>
<organism evidence="2 3">
    <name type="scientific">Spirosoma liriopis</name>
    <dbReference type="NCBI Taxonomy" id="2937440"/>
    <lineage>
        <taxon>Bacteria</taxon>
        <taxon>Pseudomonadati</taxon>
        <taxon>Bacteroidota</taxon>
        <taxon>Cytophagia</taxon>
        <taxon>Cytophagales</taxon>
        <taxon>Cytophagaceae</taxon>
        <taxon>Spirosoma</taxon>
    </lineage>
</organism>
<sequence length="167" mass="18848">MTLHVTSSPGDKPSNDFSCQLDSIEDAFDALNTLVVVGQTLHGAYLVDQDHIFTIPVAAFDGQPIGDTITRLEKEWQYLLDKPSPDKANNANQFWQERVDSLTTRIQNAQRMIANVEGLLARATEWKAGALKTHTVNRYTRYIIREKAYLMKLSRLQKMAQGKQGEP</sequence>
<comment type="caution">
    <text evidence="2">The sequence shown here is derived from an EMBL/GenBank/DDBJ whole genome shotgun (WGS) entry which is preliminary data.</text>
</comment>
<proteinExistence type="predicted"/>
<evidence type="ECO:0000313" key="2">
    <source>
        <dbReference type="EMBL" id="MCK8494999.1"/>
    </source>
</evidence>
<protein>
    <submittedName>
        <fullName evidence="2">Uncharacterized protein</fullName>
    </submittedName>
</protein>
<keyword evidence="1" id="KW-0175">Coiled coil</keyword>
<accession>A0ABT0HS40</accession>
<evidence type="ECO:0000313" key="3">
    <source>
        <dbReference type="Proteomes" id="UP001202180"/>
    </source>
</evidence>
<dbReference type="EMBL" id="JALPRF010000005">
    <property type="protein sequence ID" value="MCK8494999.1"/>
    <property type="molecule type" value="Genomic_DNA"/>
</dbReference>
<gene>
    <name evidence="2" type="ORF">M0L20_24220</name>
</gene>
<name>A0ABT0HS40_9BACT</name>
<feature type="coiled-coil region" evidence="1">
    <location>
        <begin position="92"/>
        <end position="119"/>
    </location>
</feature>
<dbReference type="Proteomes" id="UP001202180">
    <property type="component" value="Unassembled WGS sequence"/>
</dbReference>
<evidence type="ECO:0000256" key="1">
    <source>
        <dbReference type="SAM" id="Coils"/>
    </source>
</evidence>
<dbReference type="RefSeq" id="WP_248479641.1">
    <property type="nucleotide sequence ID" value="NZ_JALPRF010000005.1"/>
</dbReference>
<reference evidence="2 3" key="1">
    <citation type="submission" date="2022-04" db="EMBL/GenBank/DDBJ databases">
        <title>Spirosoma sp. strain RP8 genome sequencing and assembly.</title>
        <authorList>
            <person name="Jung Y."/>
        </authorList>
    </citation>
    <scope>NUCLEOTIDE SEQUENCE [LARGE SCALE GENOMIC DNA]</scope>
    <source>
        <strain evidence="2 3">RP8</strain>
    </source>
</reference>